<evidence type="ECO:0000256" key="2">
    <source>
        <dbReference type="ARBA" id="ARBA00023315"/>
    </source>
</evidence>
<dbReference type="EMBL" id="JADEXQ010000026">
    <property type="protein sequence ID" value="MBE9029978.1"/>
    <property type="molecule type" value="Genomic_DNA"/>
</dbReference>
<reference evidence="4" key="1">
    <citation type="submission" date="2020-10" db="EMBL/GenBank/DDBJ databases">
        <authorList>
            <person name="Castelo-Branco R."/>
            <person name="Eusebio N."/>
            <person name="Adriana R."/>
            <person name="Vieira A."/>
            <person name="Brugerolle De Fraissinette N."/>
            <person name="Rezende De Castro R."/>
            <person name="Schneider M.P."/>
            <person name="Vasconcelos V."/>
            <person name="Leao P.N."/>
        </authorList>
    </citation>
    <scope>NUCLEOTIDE SEQUENCE</scope>
    <source>
        <strain evidence="4">LEGE 11480</strain>
    </source>
</reference>
<dbReference type="PROSITE" id="PS51186">
    <property type="entry name" value="GNAT"/>
    <property type="match status" value="1"/>
</dbReference>
<name>A0A928VLL7_9CYAN</name>
<feature type="domain" description="N-acetyltransferase" evidence="3">
    <location>
        <begin position="8"/>
        <end position="161"/>
    </location>
</feature>
<dbReference type="RefSeq" id="WP_264324805.1">
    <property type="nucleotide sequence ID" value="NZ_JADEXQ010000026.1"/>
</dbReference>
<sequence length="169" mass="18990">MQTTYRDFQVRDWQPADRQAAATVIRSVLAEYGLGWEPSGADQDVMQVEQAYLQMGGQFWVVENGGQIIGTAAYYPITRGDQAVEIRKMYLLPAARGQGLGRFLLAQLEQTIVAAGYREIWIETATVLRAAVRLYEQSGYQPATGVETDRCDRIYCKRMMPLNVSAERG</sequence>
<dbReference type="AlphaFoldDB" id="A0A928VLL7"/>
<dbReference type="Gene3D" id="3.40.630.30">
    <property type="match status" value="1"/>
</dbReference>
<dbReference type="InterPro" id="IPR050832">
    <property type="entry name" value="Bact_Acetyltransf"/>
</dbReference>
<accession>A0A928VLL7</accession>
<gene>
    <name evidence="4" type="ORF">IQ266_09590</name>
</gene>
<dbReference type="InterPro" id="IPR016181">
    <property type="entry name" value="Acyl_CoA_acyltransferase"/>
</dbReference>
<dbReference type="InterPro" id="IPR000182">
    <property type="entry name" value="GNAT_dom"/>
</dbReference>
<protein>
    <submittedName>
        <fullName evidence="4">GNAT family N-acetyltransferase</fullName>
    </submittedName>
</protein>
<dbReference type="Proteomes" id="UP000625316">
    <property type="component" value="Unassembled WGS sequence"/>
</dbReference>
<keyword evidence="2" id="KW-0012">Acyltransferase</keyword>
<dbReference type="SUPFAM" id="SSF55729">
    <property type="entry name" value="Acyl-CoA N-acyltransferases (Nat)"/>
    <property type="match status" value="1"/>
</dbReference>
<dbReference type="CDD" id="cd04301">
    <property type="entry name" value="NAT_SF"/>
    <property type="match status" value="1"/>
</dbReference>
<proteinExistence type="predicted"/>
<evidence type="ECO:0000313" key="5">
    <source>
        <dbReference type="Proteomes" id="UP000625316"/>
    </source>
</evidence>
<dbReference type="PANTHER" id="PTHR43877">
    <property type="entry name" value="AMINOALKYLPHOSPHONATE N-ACETYLTRANSFERASE-RELATED-RELATED"/>
    <property type="match status" value="1"/>
</dbReference>
<evidence type="ECO:0000256" key="1">
    <source>
        <dbReference type="ARBA" id="ARBA00022679"/>
    </source>
</evidence>
<dbReference type="PANTHER" id="PTHR43877:SF2">
    <property type="entry name" value="AMINOALKYLPHOSPHONATE N-ACETYLTRANSFERASE-RELATED"/>
    <property type="match status" value="1"/>
</dbReference>
<dbReference type="GO" id="GO:0016747">
    <property type="term" value="F:acyltransferase activity, transferring groups other than amino-acyl groups"/>
    <property type="evidence" value="ECO:0007669"/>
    <property type="project" value="InterPro"/>
</dbReference>
<comment type="caution">
    <text evidence="4">The sequence shown here is derived from an EMBL/GenBank/DDBJ whole genome shotgun (WGS) entry which is preliminary data.</text>
</comment>
<keyword evidence="5" id="KW-1185">Reference proteome</keyword>
<evidence type="ECO:0000259" key="3">
    <source>
        <dbReference type="PROSITE" id="PS51186"/>
    </source>
</evidence>
<organism evidence="4 5">
    <name type="scientific">Romeriopsis navalis LEGE 11480</name>
    <dbReference type="NCBI Taxonomy" id="2777977"/>
    <lineage>
        <taxon>Bacteria</taxon>
        <taxon>Bacillati</taxon>
        <taxon>Cyanobacteriota</taxon>
        <taxon>Cyanophyceae</taxon>
        <taxon>Leptolyngbyales</taxon>
        <taxon>Leptolyngbyaceae</taxon>
        <taxon>Romeriopsis</taxon>
        <taxon>Romeriopsis navalis</taxon>
    </lineage>
</organism>
<dbReference type="Pfam" id="PF00583">
    <property type="entry name" value="Acetyltransf_1"/>
    <property type="match status" value="1"/>
</dbReference>
<evidence type="ECO:0000313" key="4">
    <source>
        <dbReference type="EMBL" id="MBE9029978.1"/>
    </source>
</evidence>
<keyword evidence="1" id="KW-0808">Transferase</keyword>